<evidence type="ECO:0000256" key="2">
    <source>
        <dbReference type="ARBA" id="ARBA00022448"/>
    </source>
</evidence>
<evidence type="ECO:0000256" key="5">
    <source>
        <dbReference type="ARBA" id="ARBA00023136"/>
    </source>
</evidence>
<evidence type="ECO:0000256" key="3">
    <source>
        <dbReference type="ARBA" id="ARBA00022692"/>
    </source>
</evidence>
<dbReference type="OrthoDB" id="270584at2759"/>
<dbReference type="InterPro" id="IPR018108">
    <property type="entry name" value="MCP_transmembrane"/>
</dbReference>
<reference evidence="9" key="1">
    <citation type="journal article" date="2011" name="Genome Biol.">
        <title>Comparative genomics of the social amoebae Dictyostelium discoideum and Dictyostelium purpureum.</title>
        <authorList>
            <consortium name="US DOE Joint Genome Institute (JGI-PGF)"/>
            <person name="Sucgang R."/>
            <person name="Kuo A."/>
            <person name="Tian X."/>
            <person name="Salerno W."/>
            <person name="Parikh A."/>
            <person name="Feasley C.L."/>
            <person name="Dalin E."/>
            <person name="Tu H."/>
            <person name="Huang E."/>
            <person name="Barry K."/>
            <person name="Lindquist E."/>
            <person name="Shapiro H."/>
            <person name="Bruce D."/>
            <person name="Schmutz J."/>
            <person name="Salamov A."/>
            <person name="Fey P."/>
            <person name="Gaudet P."/>
            <person name="Anjard C."/>
            <person name="Babu M.M."/>
            <person name="Basu S."/>
            <person name="Bushmanova Y."/>
            <person name="van der Wel H."/>
            <person name="Katoh-Kurasawa M."/>
            <person name="Dinh C."/>
            <person name="Coutinho P.M."/>
            <person name="Saito T."/>
            <person name="Elias M."/>
            <person name="Schaap P."/>
            <person name="Kay R.R."/>
            <person name="Henrissat B."/>
            <person name="Eichinger L."/>
            <person name="Rivero F."/>
            <person name="Putnam N.H."/>
            <person name="West C.M."/>
            <person name="Loomis W.F."/>
            <person name="Chisholm R.L."/>
            <person name="Shaulsky G."/>
            <person name="Strassmann J.E."/>
            <person name="Queller D.C."/>
            <person name="Kuspa A."/>
            <person name="Grigoriev I.V."/>
        </authorList>
    </citation>
    <scope>NUCLEOTIDE SEQUENCE [LARGE SCALE GENOMIC DNA]</scope>
    <source>
        <strain evidence="9">QSDP1</strain>
    </source>
</reference>
<dbReference type="PANTHER" id="PTHR24089">
    <property type="entry name" value="SOLUTE CARRIER FAMILY 25"/>
    <property type="match status" value="1"/>
</dbReference>
<organism evidence="8 9">
    <name type="scientific">Dictyostelium purpureum</name>
    <name type="common">Slime mold</name>
    <dbReference type="NCBI Taxonomy" id="5786"/>
    <lineage>
        <taxon>Eukaryota</taxon>
        <taxon>Amoebozoa</taxon>
        <taxon>Evosea</taxon>
        <taxon>Eumycetozoa</taxon>
        <taxon>Dictyostelia</taxon>
        <taxon>Dictyosteliales</taxon>
        <taxon>Dictyosteliaceae</taxon>
        <taxon>Dictyostelium</taxon>
    </lineage>
</organism>
<dbReference type="Proteomes" id="UP000001064">
    <property type="component" value="Unassembled WGS sequence"/>
</dbReference>
<proteinExistence type="inferred from homology"/>
<dbReference type="eggNOG" id="KOG0752">
    <property type="taxonomic scope" value="Eukaryota"/>
</dbReference>
<comment type="similarity">
    <text evidence="7">Belongs to the mitochondrial carrier (TC 2.A.29) family.</text>
</comment>
<evidence type="ECO:0000313" key="9">
    <source>
        <dbReference type="Proteomes" id="UP000001064"/>
    </source>
</evidence>
<dbReference type="RefSeq" id="XP_003294586.1">
    <property type="nucleotide sequence ID" value="XM_003294538.1"/>
</dbReference>
<dbReference type="PRINTS" id="PR00926">
    <property type="entry name" value="MITOCARRIER"/>
</dbReference>
<evidence type="ECO:0000313" key="8">
    <source>
        <dbReference type="EMBL" id="EGC28894.1"/>
    </source>
</evidence>
<gene>
    <name evidence="8" type="ORF">DICPUDRAFT_85047</name>
</gene>
<feature type="repeat" description="Solcar" evidence="6">
    <location>
        <begin position="15"/>
        <end position="101"/>
    </location>
</feature>
<protein>
    <recommendedName>
        <fullName evidence="10">Mitochondrial substrate carrier family protein</fullName>
    </recommendedName>
</protein>
<dbReference type="KEGG" id="dpp:DICPUDRAFT_85047"/>
<dbReference type="GO" id="GO:0005743">
    <property type="term" value="C:mitochondrial inner membrane"/>
    <property type="evidence" value="ECO:0000318"/>
    <property type="project" value="GO_Central"/>
</dbReference>
<dbReference type="GO" id="GO:0015228">
    <property type="term" value="F:coenzyme A transmembrane transporter activity"/>
    <property type="evidence" value="ECO:0000318"/>
    <property type="project" value="GO_Central"/>
</dbReference>
<evidence type="ECO:0000256" key="7">
    <source>
        <dbReference type="RuleBase" id="RU000488"/>
    </source>
</evidence>
<keyword evidence="4" id="KW-0677">Repeat</keyword>
<dbReference type="GeneID" id="10507038"/>
<dbReference type="OMA" id="VYERMKW"/>
<dbReference type="VEuPathDB" id="AmoebaDB:DICPUDRAFT_85047"/>
<dbReference type="FunCoup" id="F1A4J1">
    <property type="interactions" value="104"/>
</dbReference>
<feature type="repeat" description="Solcar" evidence="6">
    <location>
        <begin position="107"/>
        <end position="193"/>
    </location>
</feature>
<dbReference type="PROSITE" id="PS50920">
    <property type="entry name" value="SOLCAR"/>
    <property type="match status" value="3"/>
</dbReference>
<evidence type="ECO:0000256" key="1">
    <source>
        <dbReference type="ARBA" id="ARBA00004141"/>
    </source>
</evidence>
<dbReference type="InParanoid" id="F1A4J1"/>
<dbReference type="Gene3D" id="1.50.40.10">
    <property type="entry name" value="Mitochondrial carrier domain"/>
    <property type="match status" value="1"/>
</dbReference>
<evidence type="ECO:0008006" key="10">
    <source>
        <dbReference type="Google" id="ProtNLM"/>
    </source>
</evidence>
<sequence>MSTTTPTTATTSSSKSPWVSFFSGGMAGVTAKSAIAPLERVKILYQIKSELYSINSIFGSISKIVENEGIKGLWRGNSATILRVFPYAAVQFLSYDSIRKHLITDQKSSFQSFLAGSSAGGISVIATYPLDLTRARLAIEIDRTKYNKPHQLLIKTFRAEGFKGIYRGIQPTLIGILPYGGFSFSTFEYLKKNAPAQFVDENGSINGTYKLVAGGVAGGVAQTVSYPLDTVRRRMQTHGFGDAKAEINLEHGTLRSIYNIFKNEGIFALYKGLSINYIKVIPTTSIAFYSYEFFSGILSKGI</sequence>
<comment type="subcellular location">
    <subcellularLocation>
        <location evidence="1">Membrane</location>
        <topology evidence="1">Multi-pass membrane protein</topology>
    </subcellularLocation>
</comment>
<accession>F1A4J1</accession>
<dbReference type="STRING" id="5786.F1A4J1"/>
<dbReference type="InterPro" id="IPR002067">
    <property type="entry name" value="MCP"/>
</dbReference>
<keyword evidence="3 6" id="KW-0812">Transmembrane</keyword>
<evidence type="ECO:0000256" key="6">
    <source>
        <dbReference type="PROSITE-ProRule" id="PRU00282"/>
    </source>
</evidence>
<dbReference type="AlphaFoldDB" id="F1A4J1"/>
<dbReference type="SUPFAM" id="SSF103506">
    <property type="entry name" value="Mitochondrial carrier"/>
    <property type="match status" value="1"/>
</dbReference>
<evidence type="ECO:0000256" key="4">
    <source>
        <dbReference type="ARBA" id="ARBA00022737"/>
    </source>
</evidence>
<keyword evidence="9" id="KW-1185">Reference proteome</keyword>
<keyword evidence="2 7" id="KW-0813">Transport</keyword>
<name>F1A4J1_DICPU</name>
<dbReference type="EMBL" id="GL871523">
    <property type="protein sequence ID" value="EGC28894.1"/>
    <property type="molecule type" value="Genomic_DNA"/>
</dbReference>
<dbReference type="InterPro" id="IPR023395">
    <property type="entry name" value="MCP_dom_sf"/>
</dbReference>
<dbReference type="Pfam" id="PF00153">
    <property type="entry name" value="Mito_carr"/>
    <property type="match status" value="3"/>
</dbReference>
<dbReference type="GO" id="GO:1990559">
    <property type="term" value="P:mitochondrial coenzyme A transmembrane transport"/>
    <property type="evidence" value="ECO:0000318"/>
    <property type="project" value="GO_Central"/>
</dbReference>
<keyword evidence="5 6" id="KW-0472">Membrane</keyword>
<feature type="repeat" description="Solcar" evidence="6">
    <location>
        <begin position="205"/>
        <end position="297"/>
    </location>
</feature>